<feature type="domain" description="HMG box" evidence="3">
    <location>
        <begin position="2"/>
        <end position="63"/>
    </location>
</feature>
<feature type="DNA-binding region" description="HMG box" evidence="2">
    <location>
        <begin position="2"/>
        <end position="63"/>
    </location>
</feature>
<dbReference type="PANTHER" id="PTHR48112:SF22">
    <property type="entry name" value="MITOCHONDRIAL TRANSCRIPTION FACTOR A, ISOFORM B"/>
    <property type="match status" value="1"/>
</dbReference>
<proteinExistence type="predicted"/>
<dbReference type="SMART" id="SM00398">
    <property type="entry name" value="HMG"/>
    <property type="match status" value="3"/>
</dbReference>
<dbReference type="InterPro" id="IPR036910">
    <property type="entry name" value="HMG_box_dom_sf"/>
</dbReference>
<reference evidence="5" key="1">
    <citation type="submission" date="2022-11" db="UniProtKB">
        <authorList>
            <consortium name="WormBaseParasite"/>
        </authorList>
    </citation>
    <scope>IDENTIFICATION</scope>
</reference>
<keyword evidence="2" id="KW-0539">Nucleus</keyword>
<dbReference type="AlphaFoldDB" id="A0A914XIZ2"/>
<dbReference type="PROSITE" id="PS50118">
    <property type="entry name" value="HMG_BOX_2"/>
    <property type="match status" value="2"/>
</dbReference>
<dbReference type="Proteomes" id="UP000887566">
    <property type="component" value="Unplaced"/>
</dbReference>
<dbReference type="InterPro" id="IPR009071">
    <property type="entry name" value="HMG_box_dom"/>
</dbReference>
<evidence type="ECO:0000313" key="4">
    <source>
        <dbReference type="Proteomes" id="UP000887566"/>
    </source>
</evidence>
<dbReference type="WBParaSite" id="PSAMB.scaffold82size83673.g1483.t1">
    <property type="protein sequence ID" value="PSAMB.scaffold82size83673.g1483.t1"/>
    <property type="gene ID" value="PSAMB.scaffold82size83673.g1483"/>
</dbReference>
<dbReference type="PANTHER" id="PTHR48112">
    <property type="entry name" value="HIGH MOBILITY GROUP PROTEIN DSP1"/>
    <property type="match status" value="1"/>
</dbReference>
<dbReference type="Gene3D" id="1.10.30.10">
    <property type="entry name" value="High mobility group box domain"/>
    <property type="match status" value="3"/>
</dbReference>
<feature type="domain" description="HMG box" evidence="3">
    <location>
        <begin position="204"/>
        <end position="263"/>
    </location>
</feature>
<evidence type="ECO:0000256" key="2">
    <source>
        <dbReference type="PROSITE-ProRule" id="PRU00267"/>
    </source>
</evidence>
<evidence type="ECO:0000256" key="1">
    <source>
        <dbReference type="ARBA" id="ARBA00023125"/>
    </source>
</evidence>
<sequence length="291" mass="34645">MPKHPGTVFHTFFADAFPGFSGGLRTQEHSQKWQQLEDAQKKEYTQQYHEKLVDYRQKLQEWREKMKDGGHEKMAAILEFGKGWRSSTYAPEARHDQAFRQLASENEKPKYPTPAFNRFRQHISSVSPEVVKVQECRRLWSNLSTDEQKKYKDAFHAEYVVYRQKMQDWKAQLIADGRKGVVNKLESVYNRVPPPFVFDKPTYPVRPIDRFRAETSTENDEDILSENHWVSMWKKLSPAEKKKYTEPFKADMVEYREELAEWKRNMIVNGHEELMNFQLRSRYSRENAKIA</sequence>
<evidence type="ECO:0000259" key="3">
    <source>
        <dbReference type="PROSITE" id="PS50118"/>
    </source>
</evidence>
<feature type="DNA-binding region" description="HMG box" evidence="2">
    <location>
        <begin position="204"/>
        <end position="263"/>
    </location>
</feature>
<dbReference type="GO" id="GO:0005634">
    <property type="term" value="C:nucleus"/>
    <property type="evidence" value="ECO:0007669"/>
    <property type="project" value="UniProtKB-UniRule"/>
</dbReference>
<accession>A0A914XIZ2</accession>
<keyword evidence="4" id="KW-1185">Reference proteome</keyword>
<name>A0A914XIZ2_9BILA</name>
<evidence type="ECO:0000313" key="5">
    <source>
        <dbReference type="WBParaSite" id="PSAMB.scaffold82size83673.g1483.t1"/>
    </source>
</evidence>
<dbReference type="GO" id="GO:0006357">
    <property type="term" value="P:regulation of transcription by RNA polymerase II"/>
    <property type="evidence" value="ECO:0007669"/>
    <property type="project" value="TreeGrafter"/>
</dbReference>
<dbReference type="GO" id="GO:0003677">
    <property type="term" value="F:DNA binding"/>
    <property type="evidence" value="ECO:0007669"/>
    <property type="project" value="UniProtKB-UniRule"/>
</dbReference>
<dbReference type="InterPro" id="IPR050342">
    <property type="entry name" value="HMGB"/>
</dbReference>
<keyword evidence="1 2" id="KW-0238">DNA-binding</keyword>
<dbReference type="SUPFAM" id="SSF47095">
    <property type="entry name" value="HMG-box"/>
    <property type="match status" value="3"/>
</dbReference>
<organism evidence="4 5">
    <name type="scientific">Plectus sambesii</name>
    <dbReference type="NCBI Taxonomy" id="2011161"/>
    <lineage>
        <taxon>Eukaryota</taxon>
        <taxon>Metazoa</taxon>
        <taxon>Ecdysozoa</taxon>
        <taxon>Nematoda</taxon>
        <taxon>Chromadorea</taxon>
        <taxon>Plectida</taxon>
        <taxon>Plectina</taxon>
        <taxon>Plectoidea</taxon>
        <taxon>Plectidae</taxon>
        <taxon>Plectus</taxon>
    </lineage>
</organism>
<protein>
    <submittedName>
        <fullName evidence="5">HMG box domain-containing protein</fullName>
    </submittedName>
</protein>